<dbReference type="RefSeq" id="WP_231638114.1">
    <property type="nucleotide sequence ID" value="NZ_BBYR01000032.1"/>
</dbReference>
<dbReference type="STRING" id="1547922.ISF6_2016"/>
<dbReference type="GO" id="GO:0004065">
    <property type="term" value="F:arylsulfatase activity"/>
    <property type="evidence" value="ECO:0007669"/>
    <property type="project" value="UniProtKB-EC"/>
</dbReference>
<evidence type="ECO:0000313" key="5">
    <source>
        <dbReference type="Proteomes" id="UP000037660"/>
    </source>
</evidence>
<evidence type="ECO:0000256" key="1">
    <source>
        <dbReference type="ARBA" id="ARBA00022723"/>
    </source>
</evidence>
<dbReference type="PANTHER" id="PTHR45953:SF1">
    <property type="entry name" value="IDURONATE 2-SULFATASE"/>
    <property type="match status" value="1"/>
</dbReference>
<dbReference type="PANTHER" id="PTHR45953">
    <property type="entry name" value="IDURONATE 2-SULFATASE"/>
    <property type="match status" value="1"/>
</dbReference>
<dbReference type="EMBL" id="BBYR01000032">
    <property type="protein sequence ID" value="GAP36176.1"/>
    <property type="molecule type" value="Genomic_DNA"/>
</dbReference>
<accession>A0A0K8P0M6</accession>
<dbReference type="CDD" id="cd16028">
    <property type="entry name" value="PMH"/>
    <property type="match status" value="1"/>
</dbReference>
<dbReference type="GO" id="GO:0046872">
    <property type="term" value="F:metal ion binding"/>
    <property type="evidence" value="ECO:0007669"/>
    <property type="project" value="UniProtKB-KW"/>
</dbReference>
<dbReference type="SUPFAM" id="SSF53649">
    <property type="entry name" value="Alkaline phosphatase-like"/>
    <property type="match status" value="1"/>
</dbReference>
<comment type="caution">
    <text evidence="4">The sequence shown here is derived from an EMBL/GenBank/DDBJ whole genome shotgun (WGS) entry which is preliminary data.</text>
</comment>
<organism evidence="4 5">
    <name type="scientific">Piscinibacter sakaiensis</name>
    <name type="common">Ideonella sakaiensis</name>
    <dbReference type="NCBI Taxonomy" id="1547922"/>
    <lineage>
        <taxon>Bacteria</taxon>
        <taxon>Pseudomonadati</taxon>
        <taxon>Pseudomonadota</taxon>
        <taxon>Betaproteobacteria</taxon>
        <taxon>Burkholderiales</taxon>
        <taxon>Sphaerotilaceae</taxon>
        <taxon>Piscinibacter</taxon>
    </lineage>
</organism>
<evidence type="ECO:0000313" key="4">
    <source>
        <dbReference type="EMBL" id="GAP36176.1"/>
    </source>
</evidence>
<dbReference type="FunFam" id="3.40.720.10:FF:000062">
    <property type="entry name" value="Probable sulfatase"/>
    <property type="match status" value="1"/>
</dbReference>
<evidence type="ECO:0000256" key="2">
    <source>
        <dbReference type="ARBA" id="ARBA00022801"/>
    </source>
</evidence>
<dbReference type="EC" id="3.1.6.1" evidence="4"/>
<dbReference type="Pfam" id="PF00884">
    <property type="entry name" value="Sulfatase"/>
    <property type="match status" value="1"/>
</dbReference>
<feature type="domain" description="Sulfatase N-terminal" evidence="3">
    <location>
        <begin position="13"/>
        <end position="394"/>
    </location>
</feature>
<protein>
    <submittedName>
        <fullName evidence="4">Arylsulfatase</fullName>
        <ecNumber evidence="4">3.1.6.1</ecNumber>
    </submittedName>
</protein>
<evidence type="ECO:0000259" key="3">
    <source>
        <dbReference type="Pfam" id="PF00884"/>
    </source>
</evidence>
<reference evidence="4 5" key="2">
    <citation type="journal article" date="2016" name="Science">
        <title>A bacterium that degrades and assimilates poly(ethylene terephthalate).</title>
        <authorList>
            <person name="Yoshida S."/>
            <person name="Hiraga K."/>
            <person name="Takehana T."/>
            <person name="Taniguchi I."/>
            <person name="Yamaji H."/>
            <person name="Maeda Y."/>
            <person name="Toyohara K."/>
            <person name="Miyamoto K."/>
            <person name="Kimura Y."/>
            <person name="Oda K."/>
        </authorList>
    </citation>
    <scope>NUCLEOTIDE SEQUENCE [LARGE SCALE GENOMIC DNA]</scope>
    <source>
        <strain evidence="5">NBRC 110686 / TISTR 2288 / 201-F6</strain>
    </source>
</reference>
<keyword evidence="5" id="KW-1185">Reference proteome</keyword>
<reference evidence="5" key="1">
    <citation type="submission" date="2015-07" db="EMBL/GenBank/DDBJ databases">
        <title>Discovery of a poly(ethylene terephthalate assimilation.</title>
        <authorList>
            <person name="Yoshida S."/>
            <person name="Hiraga K."/>
            <person name="Takehana T."/>
            <person name="Taniguchi I."/>
            <person name="Yamaji H."/>
            <person name="Maeda Y."/>
            <person name="Toyohara K."/>
            <person name="Miyamoto K."/>
            <person name="Kimura Y."/>
            <person name="Oda K."/>
        </authorList>
    </citation>
    <scope>NUCLEOTIDE SEQUENCE [LARGE SCALE GENOMIC DNA]</scope>
    <source>
        <strain evidence="5">NBRC 110686 / TISTR 2288 / 201-F6</strain>
    </source>
</reference>
<proteinExistence type="predicted"/>
<dbReference type="AlphaFoldDB" id="A0A0K8P0M6"/>
<gene>
    <name evidence="4" type="ORF">ISF6_2016</name>
</gene>
<dbReference type="InterPro" id="IPR017850">
    <property type="entry name" value="Alkaline_phosphatase_core_sf"/>
</dbReference>
<dbReference type="Proteomes" id="UP000037660">
    <property type="component" value="Unassembled WGS sequence"/>
</dbReference>
<dbReference type="InterPro" id="IPR000917">
    <property type="entry name" value="Sulfatase_N"/>
</dbReference>
<keyword evidence="2 4" id="KW-0378">Hydrolase</keyword>
<dbReference type="GO" id="GO:0005737">
    <property type="term" value="C:cytoplasm"/>
    <property type="evidence" value="ECO:0007669"/>
    <property type="project" value="TreeGrafter"/>
</dbReference>
<keyword evidence="1" id="KW-0479">Metal-binding</keyword>
<sequence length="533" mass="60221">MSMPASTRPATVRNVLFIMADQLRWDYLSCAGHPTLRTPNLDALAQRGVRFDRAFVQGPVCGASRMSTYTGRYVTSHGSAWNFVPLSVGQKTLGEHLRPHGLRCAVVGKTHVEPDLDGARRLGLDPSTGAGRLAMEGGFEPWERDDGIWPPGFKVEGNRYCDWLRGLGYTGDNPWHDHANSALGPQGELLSGWEMRHARRPARVAEPHSETAYTTQRAIDFIDEQGDRPWLLHLSYIKPHWPYVAPAPYHAMYGPQDILPAVRSEAERRDPHPVMRGFQQTPPSLSFARDEVRETVIPTYMGLVRQLDDQLGRLFDHLRASGRERDTLVVFTSDHGDYLGDHWLGEKELFHDTIVRVPLIVVDPRPQADAARGRTVDALVESIDLLPTFLDALGLPPAPQWLEGRSLQPWLAGETPADWRDAVFSENTYAFRDPVRLPLGRAVEDCQMTMLRTERWKYVHVDGLRPQLFDLAADPQELDDRGADPALAGVREALAARLVEWLRRRRRMPTIHPDDIAAWNRRELDAGIRIGEW</sequence>
<dbReference type="Gene3D" id="3.40.720.10">
    <property type="entry name" value="Alkaline Phosphatase, subunit A"/>
    <property type="match status" value="1"/>
</dbReference>
<name>A0A0K8P0M6_PISS1</name>